<keyword evidence="4 7" id="KW-1133">Transmembrane helix</keyword>
<gene>
    <name evidence="9" type="ORF">E3U44_13585</name>
</gene>
<sequence>MSNPRTQENPASETAKILSPSMLSKDLISGTVVFLVALPLCLGIALASGAPLFSGLVAGIVGGIVVGTLSGSHVSVSGPAAGLTAIVIAQIAALGSFEAFLVAVILGGIIQIGLGVIRAGFIAAFFPSSVIKGLLAAIGVILILKQIPHVFGHDTDPEGEMSFLQPDQETTFSALIEMFFDLHPGAMVIGLLSVALLVLWDRIEPLKRSLVPAPLLVVLLGVGLNLVFRQLGGIWLIETEHLVQVPVAESVSGFIGFLRFPDFSILSNPAVYFAAMTIALVASLETLLNLEAVDNLDPKRRYSPPSRELLAQGVGNVTSGILGGLPLTSVIIRGTVNINAGAQTKLSAIFHGLLLLVCVALFPIWLNMIPLSCLAAILLMTGFKLVSPTVVRQMYSQGRSQFMPFLITVVAIVLTDLLIGIVIGLVVASSFILYSSMRYPIRRIVETHLSGDVMHIELPNQVSFLNRAALANVFKEIPHGGHVLIDAQGTDYIDPDVLALIQDFKNKTAPIRGIRVSVIGFKENYQIHDEIQHVDYSTKELQEHVTPRQVLKFLKDGNERFRTGRRLNRYLPRQQTLTETQYPLAVVLSCTDSHAPTELIFDLGLGDVFSVSVAGNVIGTKVIGSIEYGCAVAGAKLVLVMGHTRCGAIISTVKDASVANSCQYLEPIFKEIKKSMDRVGESSKQLTQNEYIDHVARINMQRTVEMLPQKSEILKQFVEEGKIEILGAMYDVVTKEVTFMEQEKLSW</sequence>
<evidence type="ECO:0000256" key="1">
    <source>
        <dbReference type="ARBA" id="ARBA00004141"/>
    </source>
</evidence>
<dbReference type="InterPro" id="IPR011547">
    <property type="entry name" value="SLC26A/SulP_dom"/>
</dbReference>
<dbReference type="AlphaFoldDB" id="A0A4P7C1S2"/>
<protein>
    <submittedName>
        <fullName evidence="9">Sulfate transporter</fullName>
    </submittedName>
</protein>
<keyword evidence="5 7" id="KW-0472">Membrane</keyword>
<evidence type="ECO:0000256" key="4">
    <source>
        <dbReference type="ARBA" id="ARBA00022989"/>
    </source>
</evidence>
<feature type="transmembrane region" description="Helical" evidence="7">
    <location>
        <begin position="353"/>
        <end position="383"/>
    </location>
</feature>
<dbReference type="KEGG" id="nwr:E3U44_13585"/>
<feature type="transmembrane region" description="Helical" evidence="7">
    <location>
        <begin position="27"/>
        <end position="46"/>
    </location>
</feature>
<keyword evidence="10" id="KW-1185">Reference proteome</keyword>
<comment type="cofactor">
    <cofactor evidence="6">
        <name>Zn(2+)</name>
        <dbReference type="ChEBI" id="CHEBI:29105"/>
    </cofactor>
    <text evidence="6">Binds 1 zinc ion per subunit.</text>
</comment>
<keyword evidence="3 7" id="KW-0812">Transmembrane</keyword>
<dbReference type="GO" id="GO:0008270">
    <property type="term" value="F:zinc ion binding"/>
    <property type="evidence" value="ECO:0007669"/>
    <property type="project" value="InterPro"/>
</dbReference>
<name>A0A4P7C1S2_9GAMM</name>
<feature type="transmembrane region" description="Helical" evidence="7">
    <location>
        <begin position="310"/>
        <end position="332"/>
    </location>
</feature>
<reference evidence="9 10" key="1">
    <citation type="submission" date="2019-03" db="EMBL/GenBank/DDBJ databases">
        <title>The genome sequence of Nitrosococcus wardiae strain D1FHST reveals the archetypal metabolic capacity of ammonia-oxidizing Gammaproteobacteria.</title>
        <authorList>
            <person name="Wang L."/>
            <person name="Lim C.K."/>
            <person name="Hanson T.E."/>
            <person name="Dang H."/>
            <person name="Klotz M.G."/>
        </authorList>
    </citation>
    <scope>NUCLEOTIDE SEQUENCE [LARGE SCALE GENOMIC DNA]</scope>
    <source>
        <strain evidence="9 10">D1FHS</strain>
    </source>
</reference>
<evidence type="ECO:0000256" key="2">
    <source>
        <dbReference type="ARBA" id="ARBA00006217"/>
    </source>
</evidence>
<dbReference type="GO" id="GO:0016020">
    <property type="term" value="C:membrane"/>
    <property type="evidence" value="ECO:0007669"/>
    <property type="project" value="UniProtKB-SubCell"/>
</dbReference>
<comment type="similarity">
    <text evidence="2">Belongs to the beta-class carbonic anhydrase family.</text>
</comment>
<evidence type="ECO:0000313" key="9">
    <source>
        <dbReference type="EMBL" id="QBQ55424.1"/>
    </source>
</evidence>
<feature type="transmembrane region" description="Helical" evidence="7">
    <location>
        <begin position="212"/>
        <end position="235"/>
    </location>
</feature>
<organism evidence="9 10">
    <name type="scientific">Nitrosococcus wardiae</name>
    <dbReference type="NCBI Taxonomy" id="1814290"/>
    <lineage>
        <taxon>Bacteria</taxon>
        <taxon>Pseudomonadati</taxon>
        <taxon>Pseudomonadota</taxon>
        <taxon>Gammaproteobacteria</taxon>
        <taxon>Chromatiales</taxon>
        <taxon>Chromatiaceae</taxon>
        <taxon>Nitrosococcus</taxon>
    </lineage>
</organism>
<dbReference type="GO" id="GO:0004089">
    <property type="term" value="F:carbonate dehydratase activity"/>
    <property type="evidence" value="ECO:0007669"/>
    <property type="project" value="InterPro"/>
</dbReference>
<feature type="binding site" evidence="6">
    <location>
        <position position="592"/>
    </location>
    <ligand>
        <name>Zn(2+)</name>
        <dbReference type="ChEBI" id="CHEBI:29105"/>
    </ligand>
</feature>
<dbReference type="SMART" id="SM00947">
    <property type="entry name" value="Pro_CA"/>
    <property type="match status" value="1"/>
</dbReference>
<dbReference type="RefSeq" id="WP_134358683.1">
    <property type="nucleotide sequence ID" value="NZ_CP038033.1"/>
</dbReference>
<feature type="transmembrane region" description="Helical" evidence="7">
    <location>
        <begin position="53"/>
        <end position="74"/>
    </location>
</feature>
<feature type="binding site" evidence="6">
    <location>
        <position position="590"/>
    </location>
    <ligand>
        <name>Zn(2+)</name>
        <dbReference type="ChEBI" id="CHEBI:29105"/>
    </ligand>
</feature>
<dbReference type="InterPro" id="IPR001902">
    <property type="entry name" value="SLC26A/SulP_fam"/>
</dbReference>
<evidence type="ECO:0000259" key="8">
    <source>
        <dbReference type="Pfam" id="PF00916"/>
    </source>
</evidence>
<dbReference type="InterPro" id="IPR036874">
    <property type="entry name" value="Carbonic_anhydrase_sf"/>
</dbReference>
<comment type="subcellular location">
    <subcellularLocation>
        <location evidence="1">Membrane</location>
        <topology evidence="1">Multi-pass membrane protein</topology>
    </subcellularLocation>
</comment>
<dbReference type="Pfam" id="PF00916">
    <property type="entry name" value="Sulfate_transp"/>
    <property type="match status" value="1"/>
</dbReference>
<dbReference type="SUPFAM" id="SSF53056">
    <property type="entry name" value="beta-carbonic anhydrase, cab"/>
    <property type="match status" value="1"/>
</dbReference>
<dbReference type="EMBL" id="CP038033">
    <property type="protein sequence ID" value="QBQ55424.1"/>
    <property type="molecule type" value="Genomic_DNA"/>
</dbReference>
<dbReference type="GO" id="GO:0055085">
    <property type="term" value="P:transmembrane transport"/>
    <property type="evidence" value="ECO:0007669"/>
    <property type="project" value="InterPro"/>
</dbReference>
<feature type="binding site" evidence="6">
    <location>
        <position position="643"/>
    </location>
    <ligand>
        <name>Zn(2+)</name>
        <dbReference type="ChEBI" id="CHEBI:29105"/>
    </ligand>
</feature>
<evidence type="ECO:0000256" key="3">
    <source>
        <dbReference type="ARBA" id="ARBA00022692"/>
    </source>
</evidence>
<evidence type="ECO:0000256" key="6">
    <source>
        <dbReference type="PIRSR" id="PIRSR601765-1"/>
    </source>
</evidence>
<dbReference type="OrthoDB" id="9769739at2"/>
<dbReference type="PANTHER" id="PTHR11814">
    <property type="entry name" value="SULFATE TRANSPORTER"/>
    <property type="match status" value="1"/>
</dbReference>
<dbReference type="Pfam" id="PF00484">
    <property type="entry name" value="Pro_CA"/>
    <property type="match status" value="1"/>
</dbReference>
<feature type="transmembrane region" description="Helical" evidence="7">
    <location>
        <begin position="121"/>
        <end position="144"/>
    </location>
</feature>
<feature type="transmembrane region" description="Helical" evidence="7">
    <location>
        <begin position="80"/>
        <end position="109"/>
    </location>
</feature>
<accession>A0A4P7C1S2</accession>
<evidence type="ECO:0000256" key="5">
    <source>
        <dbReference type="ARBA" id="ARBA00023136"/>
    </source>
</evidence>
<feature type="transmembrane region" description="Helical" evidence="7">
    <location>
        <begin position="270"/>
        <end position="290"/>
    </location>
</feature>
<feature type="transmembrane region" description="Helical" evidence="7">
    <location>
        <begin position="182"/>
        <end position="200"/>
    </location>
</feature>
<dbReference type="Proteomes" id="UP000294325">
    <property type="component" value="Chromosome"/>
</dbReference>
<keyword evidence="6" id="KW-0479">Metal-binding</keyword>
<evidence type="ECO:0000256" key="7">
    <source>
        <dbReference type="SAM" id="Phobius"/>
    </source>
</evidence>
<proteinExistence type="inferred from homology"/>
<feature type="transmembrane region" description="Helical" evidence="7">
    <location>
        <begin position="403"/>
        <end position="434"/>
    </location>
</feature>
<dbReference type="InterPro" id="IPR001765">
    <property type="entry name" value="Carbonic_anhydrase"/>
</dbReference>
<dbReference type="Gene3D" id="3.40.1050.10">
    <property type="entry name" value="Carbonic anhydrase"/>
    <property type="match status" value="1"/>
</dbReference>
<evidence type="ECO:0000313" key="10">
    <source>
        <dbReference type="Proteomes" id="UP000294325"/>
    </source>
</evidence>
<feature type="binding site" evidence="6">
    <location>
        <position position="646"/>
    </location>
    <ligand>
        <name>Zn(2+)</name>
        <dbReference type="ChEBI" id="CHEBI:29105"/>
    </ligand>
</feature>
<keyword evidence="6" id="KW-0862">Zinc</keyword>
<feature type="domain" description="SLC26A/SulP transporter" evidence="8">
    <location>
        <begin position="23"/>
        <end position="407"/>
    </location>
</feature>